<name>A0AA39QDN7_9AGAR</name>
<proteinExistence type="predicted"/>
<protein>
    <recommendedName>
        <fullName evidence="2">C2H2-type domain-containing protein</fullName>
    </recommendedName>
</protein>
<accession>A0AA39QDN7</accession>
<feature type="compositionally biased region" description="Polar residues" evidence="1">
    <location>
        <begin position="772"/>
        <end position="795"/>
    </location>
</feature>
<reference evidence="3" key="1">
    <citation type="submission" date="2023-06" db="EMBL/GenBank/DDBJ databases">
        <authorList>
            <consortium name="Lawrence Berkeley National Laboratory"/>
            <person name="Ahrendt S."/>
            <person name="Sahu N."/>
            <person name="Indic B."/>
            <person name="Wong-Bajracharya J."/>
            <person name="Merenyi Z."/>
            <person name="Ke H.-M."/>
            <person name="Monk M."/>
            <person name="Kocsube S."/>
            <person name="Drula E."/>
            <person name="Lipzen A."/>
            <person name="Balint B."/>
            <person name="Henrissat B."/>
            <person name="Andreopoulos B."/>
            <person name="Martin F.M."/>
            <person name="Harder C.B."/>
            <person name="Rigling D."/>
            <person name="Ford K.L."/>
            <person name="Foster G.D."/>
            <person name="Pangilinan J."/>
            <person name="Papanicolaou A."/>
            <person name="Barry K."/>
            <person name="LaButti K."/>
            <person name="Viragh M."/>
            <person name="Koriabine M."/>
            <person name="Yan M."/>
            <person name="Riley R."/>
            <person name="Champramary S."/>
            <person name="Plett K.L."/>
            <person name="Tsai I.J."/>
            <person name="Slot J."/>
            <person name="Sipos G."/>
            <person name="Plett J."/>
            <person name="Nagy L.G."/>
            <person name="Grigoriev I.V."/>
        </authorList>
    </citation>
    <scope>NUCLEOTIDE SEQUENCE</scope>
    <source>
        <strain evidence="3">HWK02</strain>
    </source>
</reference>
<feature type="compositionally biased region" description="Low complexity" evidence="1">
    <location>
        <begin position="510"/>
        <end position="524"/>
    </location>
</feature>
<sequence>MSDPRAHVIYTKLLLRRGHGYPLWIPESDYNLPEVYRNKGVSVGDLGILTDDGGFDFLFNVCAEADDPVNQGHVPPQFQPLRISSSHAIREIPFHCKNTSITSAHVSKTTIAVEGSAEMPPFVTGGGRFEFSTSKAEAAILMLPDGGIRYDTRHRSLFKQYAAENALSWYIYVNSLDHLAREAPNGSLYLVTGCDKARSWMTAAASRPSQSHTISVKFAIGPIMEGRIALHTSWSTPYIDADTRIYPDYPNPMPQRDNQCVFMRGFTITVRENSFIQKVLGPVQLKVIGGSTTDAAPSFHLPGPYSSYQDNTTGSSSSRVLPSTGLVDNLDVPGYSTNEDHKYLLKDDIELVDLPGRSTELLNPSAKINEQLLMLHPHTTVAITHDEDWIEVTKDLPPDEWPDDFKLASMVSDLFEKRSAESYHFPPKPSPSPQHYLDGSTARTSRSIAHDNTSVVPSRSGSHSFQSLPTSTTVASVTEDIRCKIYIEDGEGRHQLDDDDLKDPRDSSDNDGSFPPSSPTSPFTYSVSEEPHRYMGGGQNIPFGRARRSSETSLAAAFTPSFGARDRSASVNGHPRHLYSPASPFVTIEKDSVPYSDFLSPHSQPSLQVYTDRPFGFHTPPSSYSSSGNTPASFVSSPFPSPKEYRPQSSGSYSDQNDLSVVSPSHESSAVENPYQSSPLLHPEIPRGHPLWRLEGDFLTSGSNSRSLSLASMPNLGDLDHDIFNVLRSSSVAPNTRSDSGIDSSDILAHLDLNPSVVTSDIFGDIPEQQTDRLSTTDASLSPTSYGEQVASDTVAQAGPSRRTNAANYTCPECHQTFTAEHNLNSKFSANLVLDHLNSHFGVREFHCAVPNCNLAFGTSHVRHRHMIKCHPVGAEAEKHKPHERLS</sequence>
<dbReference type="Gene3D" id="3.30.160.60">
    <property type="entry name" value="Classic Zinc Finger"/>
    <property type="match status" value="1"/>
</dbReference>
<evidence type="ECO:0000313" key="3">
    <source>
        <dbReference type="EMBL" id="KAK0500195.1"/>
    </source>
</evidence>
<evidence type="ECO:0000259" key="2">
    <source>
        <dbReference type="PROSITE" id="PS00028"/>
    </source>
</evidence>
<dbReference type="InterPro" id="IPR013087">
    <property type="entry name" value="Znf_C2H2_type"/>
</dbReference>
<feature type="region of interest" description="Disordered" evidence="1">
    <location>
        <begin position="620"/>
        <end position="682"/>
    </location>
</feature>
<gene>
    <name evidence="3" type="ORF">EDD18DRAFT_818728</name>
</gene>
<evidence type="ECO:0000313" key="4">
    <source>
        <dbReference type="Proteomes" id="UP001175228"/>
    </source>
</evidence>
<comment type="caution">
    <text evidence="3">The sequence shown here is derived from an EMBL/GenBank/DDBJ whole genome shotgun (WGS) entry which is preliminary data.</text>
</comment>
<feature type="region of interest" description="Disordered" evidence="1">
    <location>
        <begin position="489"/>
        <end position="548"/>
    </location>
</feature>
<feature type="compositionally biased region" description="Polar residues" evidence="1">
    <location>
        <begin position="441"/>
        <end position="473"/>
    </location>
</feature>
<feature type="compositionally biased region" description="Basic and acidic residues" evidence="1">
    <location>
        <begin position="489"/>
        <end position="508"/>
    </location>
</feature>
<feature type="compositionally biased region" description="Polar residues" evidence="1">
    <location>
        <begin position="647"/>
        <end position="679"/>
    </location>
</feature>
<feature type="region of interest" description="Disordered" evidence="1">
    <location>
        <begin position="772"/>
        <end position="801"/>
    </location>
</feature>
<dbReference type="PROSITE" id="PS00028">
    <property type="entry name" value="ZINC_FINGER_C2H2_1"/>
    <property type="match status" value="1"/>
</dbReference>
<evidence type="ECO:0000256" key="1">
    <source>
        <dbReference type="SAM" id="MobiDB-lite"/>
    </source>
</evidence>
<dbReference type="EMBL" id="JAUEPU010000008">
    <property type="protein sequence ID" value="KAK0500195.1"/>
    <property type="molecule type" value="Genomic_DNA"/>
</dbReference>
<feature type="domain" description="C2H2-type" evidence="2">
    <location>
        <begin position="848"/>
        <end position="871"/>
    </location>
</feature>
<dbReference type="Proteomes" id="UP001175228">
    <property type="component" value="Unassembled WGS sequence"/>
</dbReference>
<feature type="compositionally biased region" description="Polar residues" evidence="1">
    <location>
        <begin position="620"/>
        <end position="630"/>
    </location>
</feature>
<keyword evidence="4" id="KW-1185">Reference proteome</keyword>
<dbReference type="AlphaFoldDB" id="A0AA39QDN7"/>
<feature type="region of interest" description="Disordered" evidence="1">
    <location>
        <begin position="421"/>
        <end position="473"/>
    </location>
</feature>
<organism evidence="3 4">
    <name type="scientific">Armillaria luteobubalina</name>
    <dbReference type="NCBI Taxonomy" id="153913"/>
    <lineage>
        <taxon>Eukaryota</taxon>
        <taxon>Fungi</taxon>
        <taxon>Dikarya</taxon>
        <taxon>Basidiomycota</taxon>
        <taxon>Agaricomycotina</taxon>
        <taxon>Agaricomycetes</taxon>
        <taxon>Agaricomycetidae</taxon>
        <taxon>Agaricales</taxon>
        <taxon>Marasmiineae</taxon>
        <taxon>Physalacriaceae</taxon>
        <taxon>Armillaria</taxon>
    </lineage>
</organism>